<dbReference type="Proteomes" id="UP001519325">
    <property type="component" value="Unassembled WGS sequence"/>
</dbReference>
<sequence>MTMHLVNPDHSPVPGTTVIVMVDAPTARRWLERNTNNRPVRESRVKQYHDDIVCGRWHFNGETIKFSADGDLLDGQHRLHALARTTDLRLPLLVVRGLAADTQITMDQGARRTAGDQLTLTGVTGHNTTLVAAALRVYMTWMEGNLFGAQVRGGGISTTRIVEFASAYPELVAISEQFTSIAARLKARPAVACAVAIRLTEIDPEAASEFVHSWDCGAGLAAGSPILALRERLDLHRSARTRVSDRDQIGLIVHAWNLWRRGKHVSKLQRPKGGWTPDNFPEPR</sequence>
<accession>A0ABS4QPF6</accession>
<evidence type="ECO:0008006" key="3">
    <source>
        <dbReference type="Google" id="ProtNLM"/>
    </source>
</evidence>
<dbReference type="RefSeq" id="WP_209896817.1">
    <property type="nucleotide sequence ID" value="NZ_JAGGMR010000001.1"/>
</dbReference>
<evidence type="ECO:0000313" key="2">
    <source>
        <dbReference type="Proteomes" id="UP001519325"/>
    </source>
</evidence>
<reference evidence="1 2" key="1">
    <citation type="submission" date="2021-03" db="EMBL/GenBank/DDBJ databases">
        <title>Sequencing the genomes of 1000 actinobacteria strains.</title>
        <authorList>
            <person name="Klenk H.-P."/>
        </authorList>
    </citation>
    <scope>NUCLEOTIDE SEQUENCE [LARGE SCALE GENOMIC DNA]</scope>
    <source>
        <strain evidence="1 2">DSM 45516</strain>
    </source>
</reference>
<protein>
    <recommendedName>
        <fullName evidence="3">ParB/Sulfiredoxin domain-containing protein</fullName>
    </recommendedName>
</protein>
<proteinExistence type="predicted"/>
<gene>
    <name evidence="1" type="ORF">BJ987_006490</name>
</gene>
<comment type="caution">
    <text evidence="1">The sequence shown here is derived from an EMBL/GenBank/DDBJ whole genome shotgun (WGS) entry which is preliminary data.</text>
</comment>
<name>A0ABS4QPF6_9NOCA</name>
<evidence type="ECO:0000313" key="1">
    <source>
        <dbReference type="EMBL" id="MBP2193589.1"/>
    </source>
</evidence>
<keyword evidence="2" id="KW-1185">Reference proteome</keyword>
<organism evidence="1 2">
    <name type="scientific">Nocardia goodfellowii</name>
    <dbReference type="NCBI Taxonomy" id="882446"/>
    <lineage>
        <taxon>Bacteria</taxon>
        <taxon>Bacillati</taxon>
        <taxon>Actinomycetota</taxon>
        <taxon>Actinomycetes</taxon>
        <taxon>Mycobacteriales</taxon>
        <taxon>Nocardiaceae</taxon>
        <taxon>Nocardia</taxon>
    </lineage>
</organism>
<dbReference type="EMBL" id="JAGGMR010000001">
    <property type="protein sequence ID" value="MBP2193589.1"/>
    <property type="molecule type" value="Genomic_DNA"/>
</dbReference>